<gene>
    <name evidence="1" type="ORF">JFP838_pA0275</name>
</gene>
<dbReference type="EMBL" id="CP013615">
    <property type="protein sequence ID" value="AMN31191.1"/>
    <property type="molecule type" value="Genomic_DNA"/>
</dbReference>
<dbReference type="InterPro" id="IPR018775">
    <property type="entry name" value="RlaP"/>
</dbReference>
<dbReference type="RefSeq" id="WP_061429782.1">
    <property type="nucleotide sequence ID" value="NZ_CATNZX010000001.1"/>
</dbReference>
<sequence length="256" mass="30320">MEFEGRKKLFSAIIGSCNYNLNVKSSDKDYKVFVIPTFDDLYFGKKFKKFYAGDLEDLDCHDMRKISDLLWKSNPNFIEVLYSKDLRINNNLSNETKDILRNIFKNRDEFAKMNLPYLYKACISIYLESVKTLDVGTKHTKYLIDKYGYDTKQAMYSIRILDFLRRFANSNFNDFEFAIRYDDNDDFRELLLDIRNGLYSKAQYTNIATNLLNEIERDFKDIYLNQTPNEKANISLINMIKRIIKIEAIEVDNGKE</sequence>
<evidence type="ECO:0008006" key="3">
    <source>
        <dbReference type="Google" id="ProtNLM"/>
    </source>
</evidence>
<dbReference type="PATRIC" id="fig|1502.177.peg.3483"/>
<dbReference type="AlphaFoldDB" id="A0A140GRN2"/>
<accession>A0A140GRN2</accession>
<keyword evidence="1" id="KW-0614">Plasmid</keyword>
<organism evidence="1 2">
    <name type="scientific">Clostridium perfringens</name>
    <dbReference type="NCBI Taxonomy" id="1502"/>
    <lineage>
        <taxon>Bacteria</taxon>
        <taxon>Bacillati</taxon>
        <taxon>Bacillota</taxon>
        <taxon>Clostridia</taxon>
        <taxon>Eubacteriales</taxon>
        <taxon>Clostridiaceae</taxon>
        <taxon>Clostridium</taxon>
    </lineage>
</organism>
<proteinExistence type="predicted"/>
<dbReference type="PANTHER" id="PTHR34817">
    <property type="entry name" value="NUCLEOTIDYLTRANSFERASE"/>
    <property type="match status" value="1"/>
</dbReference>
<dbReference type="PANTHER" id="PTHR34817:SF1">
    <property type="entry name" value="NUCLEOTIDYLTRANSFERASE"/>
    <property type="match status" value="1"/>
</dbReference>
<dbReference type="OrthoDB" id="2987080at2"/>
<geneLocation type="plasmid" evidence="1 2">
    <name>pJFP838A</name>
</geneLocation>
<dbReference type="Proteomes" id="UP000070260">
    <property type="component" value="Plasmid pJFP838A"/>
</dbReference>
<evidence type="ECO:0000313" key="1">
    <source>
        <dbReference type="EMBL" id="AMN31191.1"/>
    </source>
</evidence>
<name>A0A140GRN2_CLOPF</name>
<evidence type="ECO:0000313" key="2">
    <source>
        <dbReference type="Proteomes" id="UP000070260"/>
    </source>
</evidence>
<protein>
    <recommendedName>
        <fullName evidence="3">Nucleotidyltransferase</fullName>
    </recommendedName>
</protein>
<reference evidence="1 2" key="1">
    <citation type="journal article" date="2016" name="PLoS ONE">
        <title>Plasmid Characterization and Chromosome Analysis of Two netF+ Clostridium perfringens Isolates Associated with Foal and Canine Necrotizing Enteritis.</title>
        <authorList>
            <person name="Mehdizadeh Gohari I."/>
            <person name="Kropinski A.M."/>
            <person name="Weese S.J."/>
            <person name="Parreira V.R."/>
            <person name="Whitehead A.E."/>
            <person name="Boerlin P."/>
            <person name="Prescott J.F."/>
        </authorList>
    </citation>
    <scope>NUCLEOTIDE SEQUENCE [LARGE SCALE GENOMIC DNA]</scope>
    <source>
        <strain evidence="1 2">JP838</strain>
        <plasmid evidence="2">Plasmid pJFP838A</plasmid>
    </source>
</reference>